<name>A0ABR1S8D2_9PEZI</name>
<dbReference type="SUPFAM" id="SSF54001">
    <property type="entry name" value="Cysteine proteinases"/>
    <property type="match status" value="1"/>
</dbReference>
<evidence type="ECO:0008006" key="4">
    <source>
        <dbReference type="Google" id="ProtNLM"/>
    </source>
</evidence>
<evidence type="ECO:0000313" key="3">
    <source>
        <dbReference type="Proteomes" id="UP001396898"/>
    </source>
</evidence>
<dbReference type="Proteomes" id="UP001396898">
    <property type="component" value="Unassembled WGS sequence"/>
</dbReference>
<feature type="compositionally biased region" description="Polar residues" evidence="1">
    <location>
        <begin position="228"/>
        <end position="270"/>
    </location>
</feature>
<accession>A0ABR1S8D2</accession>
<feature type="compositionally biased region" description="Polar residues" evidence="1">
    <location>
        <begin position="203"/>
        <end position="212"/>
    </location>
</feature>
<keyword evidence="3" id="KW-1185">Reference proteome</keyword>
<dbReference type="EMBL" id="JAQQWI010000007">
    <property type="protein sequence ID" value="KAK8028102.1"/>
    <property type="molecule type" value="Genomic_DNA"/>
</dbReference>
<feature type="region of interest" description="Disordered" evidence="1">
    <location>
        <begin position="17"/>
        <end position="38"/>
    </location>
</feature>
<feature type="compositionally biased region" description="Basic and acidic residues" evidence="1">
    <location>
        <begin position="741"/>
        <end position="763"/>
    </location>
</feature>
<evidence type="ECO:0000313" key="2">
    <source>
        <dbReference type="EMBL" id="KAK8028102.1"/>
    </source>
</evidence>
<feature type="region of interest" description="Disordered" evidence="1">
    <location>
        <begin position="224"/>
        <end position="270"/>
    </location>
</feature>
<protein>
    <recommendedName>
        <fullName evidence="4">Ubiquitin-like protease family profile domain-containing protein</fullName>
    </recommendedName>
</protein>
<dbReference type="Gene3D" id="3.40.395.10">
    <property type="entry name" value="Adenoviral Proteinase, Chain A"/>
    <property type="match status" value="1"/>
</dbReference>
<organism evidence="2 3">
    <name type="scientific">Apiospora marii</name>
    <dbReference type="NCBI Taxonomy" id="335849"/>
    <lineage>
        <taxon>Eukaryota</taxon>
        <taxon>Fungi</taxon>
        <taxon>Dikarya</taxon>
        <taxon>Ascomycota</taxon>
        <taxon>Pezizomycotina</taxon>
        <taxon>Sordariomycetes</taxon>
        <taxon>Xylariomycetidae</taxon>
        <taxon>Amphisphaeriales</taxon>
        <taxon>Apiosporaceae</taxon>
        <taxon>Apiospora</taxon>
    </lineage>
</organism>
<proteinExistence type="predicted"/>
<sequence length="779" mass="87070">MRPSSRQLQFLHAVQQPLDSEHQSSLEPPSVEPLTPTEDGPIAAARVASLLDRAVLITNLIKLSEDTGTLRETLLSLPESEWGNLQISLKKILHHCQELYALGQENNGQISGLANNHANPQDCHDDCPTLDLPYRLEDDQRVEEVQLQEDAFNADDEIGDIHLSFEFEENSSEVEGKVEDGQSSEGTLLEKDTSEDEIEGSQPPDSTVISQVNGDYPERLRTVRADSPDSTASPLNPQESPSKYTATTLVGSPQSTPIQTRETTPEISTAGVTEDPYWSLVTQSDIEFAAESLEQVKNFSIPGNSHATIKHVWDSLQDERSATSYSDGSEWVKLLTDADASRERSSVYSAVATLAFFRWHRGQVELEARKLEERNVARYHSKKPRTTKNATINVNQRIGHEKDRAKVRVKLLRGRRWSQVVDGLGLGILFRHAWALGKASETSLDHLVSALQKSKEKVFVLGELATQLEMFLSTGRTNTETMEQALRKRGLLGFSSQSISQEVNDLQMSIKEAVAEPMIESSITDKLHINVRGLDWGCYFIHLDRLKEETWFSGDLIQLCMQLADKLQHMRVGFTVSFHDEKTGSALPRPLQWAAQQVKTWTTESAANLPLVCFFPLHLHNNHFVLLEINGVDGRVYCYDTGSGGLDDAQEACRNEFPNLPFQEQRISGRNDATSCGPCVVAIARKRMMCRSAENIGPHDPFQLRLDALHLIRTAWDSGMLIPVPGDDNNAEDDACMLIEKPKGLEAEETHPPRQGKREHGTDSDYTAPNTRRKARRLC</sequence>
<feature type="region of interest" description="Disordered" evidence="1">
    <location>
        <begin position="169"/>
        <end position="212"/>
    </location>
</feature>
<comment type="caution">
    <text evidence="2">The sequence shown here is derived from an EMBL/GenBank/DDBJ whole genome shotgun (WGS) entry which is preliminary data.</text>
</comment>
<reference evidence="2 3" key="1">
    <citation type="submission" date="2023-01" db="EMBL/GenBank/DDBJ databases">
        <title>Analysis of 21 Apiospora genomes using comparative genomics revels a genus with tremendous synthesis potential of carbohydrate active enzymes and secondary metabolites.</title>
        <authorList>
            <person name="Sorensen T."/>
        </authorList>
    </citation>
    <scope>NUCLEOTIDE SEQUENCE [LARGE SCALE GENOMIC DNA]</scope>
    <source>
        <strain evidence="2 3">CBS 20057</strain>
    </source>
</reference>
<evidence type="ECO:0000256" key="1">
    <source>
        <dbReference type="SAM" id="MobiDB-lite"/>
    </source>
</evidence>
<dbReference type="InterPro" id="IPR038765">
    <property type="entry name" value="Papain-like_cys_pep_sf"/>
</dbReference>
<gene>
    <name evidence="2" type="ORF">PG991_005158</name>
</gene>
<feature type="region of interest" description="Disordered" evidence="1">
    <location>
        <begin position="741"/>
        <end position="779"/>
    </location>
</feature>